<dbReference type="Pfam" id="PF23055">
    <property type="entry name" value="DUF7041"/>
    <property type="match status" value="1"/>
</dbReference>
<sequence length="250" mass="28937">MSYRRHFHESRMFEMANAGGKELESAMNAINIVKAPRKLWLPLFWPKNVTGWFIVLEAQFRNARITSDEMKYNMVIANLQERYMKLVKNIVLNPPATGRYELLKNELIKRLAHLNKGTQRRKRAPPIRASDINKDSVDQVLPSHPSRLTPQVDDPYTILNAVKKCRLFEKEQMGNRTPSQFYKALKSLAFPSTPNDFLLAAWKIRLPIYMQQILAIGNETNPNVVIKIADRIHEITAEASRISTAIRRRN</sequence>
<dbReference type="PANTHER" id="PTHR33327">
    <property type="entry name" value="ENDONUCLEASE"/>
    <property type="match status" value="1"/>
</dbReference>
<name>A0A6P8M071_BOMIM</name>
<evidence type="ECO:0000313" key="2">
    <source>
        <dbReference type="Proteomes" id="UP000515180"/>
    </source>
</evidence>
<evidence type="ECO:0000259" key="1">
    <source>
        <dbReference type="Pfam" id="PF23055"/>
    </source>
</evidence>
<dbReference type="AlphaFoldDB" id="A0A6P8M071"/>
<dbReference type="RefSeq" id="XP_033180099.1">
    <property type="nucleotide sequence ID" value="XM_033324208.1"/>
</dbReference>
<dbReference type="InterPro" id="IPR055469">
    <property type="entry name" value="DUF7041"/>
</dbReference>
<gene>
    <name evidence="3" type="primary">LOC117152432</name>
</gene>
<dbReference type="Proteomes" id="UP000515180">
    <property type="component" value="Unplaced"/>
</dbReference>
<keyword evidence="2" id="KW-1185">Reference proteome</keyword>
<feature type="domain" description="DUF7041" evidence="1">
    <location>
        <begin position="41"/>
        <end position="116"/>
    </location>
</feature>
<evidence type="ECO:0000313" key="3">
    <source>
        <dbReference type="RefSeq" id="XP_033180099.1"/>
    </source>
</evidence>
<reference evidence="3" key="1">
    <citation type="submission" date="2025-08" db="UniProtKB">
        <authorList>
            <consortium name="RefSeq"/>
        </authorList>
    </citation>
    <scope>IDENTIFICATION</scope>
</reference>
<dbReference type="GeneID" id="117152432"/>
<dbReference type="PANTHER" id="PTHR33327:SF3">
    <property type="entry name" value="RNA-DIRECTED DNA POLYMERASE"/>
    <property type="match status" value="1"/>
</dbReference>
<proteinExistence type="predicted"/>
<protein>
    <submittedName>
        <fullName evidence="3">Uncharacterized protein LOC117152432</fullName>
    </submittedName>
</protein>
<organism evidence="2 3">
    <name type="scientific">Bombus impatiens</name>
    <name type="common">Bumblebee</name>
    <dbReference type="NCBI Taxonomy" id="132113"/>
    <lineage>
        <taxon>Eukaryota</taxon>
        <taxon>Metazoa</taxon>
        <taxon>Ecdysozoa</taxon>
        <taxon>Arthropoda</taxon>
        <taxon>Hexapoda</taxon>
        <taxon>Insecta</taxon>
        <taxon>Pterygota</taxon>
        <taxon>Neoptera</taxon>
        <taxon>Endopterygota</taxon>
        <taxon>Hymenoptera</taxon>
        <taxon>Apocrita</taxon>
        <taxon>Aculeata</taxon>
        <taxon>Apoidea</taxon>
        <taxon>Anthophila</taxon>
        <taxon>Apidae</taxon>
        <taxon>Bombus</taxon>
        <taxon>Pyrobombus</taxon>
    </lineage>
</organism>
<accession>A0A6P8M071</accession>
<dbReference type="OrthoDB" id="7699407at2759"/>